<dbReference type="Gene3D" id="2.70.50.70">
    <property type="match status" value="1"/>
</dbReference>
<feature type="signal peptide" evidence="9">
    <location>
        <begin position="1"/>
        <end position="16"/>
    </location>
</feature>
<evidence type="ECO:0000256" key="5">
    <source>
        <dbReference type="ARBA" id="ARBA00023033"/>
    </source>
</evidence>
<dbReference type="EC" id="1.14.99.56" evidence="7"/>
<dbReference type="GO" id="GO:0030245">
    <property type="term" value="P:cellulose catabolic process"/>
    <property type="evidence" value="ECO:0007669"/>
    <property type="project" value="UniProtKB-UniRule"/>
</dbReference>
<dbReference type="HOGENOM" id="CLU_031730_0_2_1"/>
<comment type="domain">
    <text evidence="7">Has a modular structure: an endo-beta-1,4-glucanase catalytic module at the N-terminus, a linker rich in serines and threonines, and a C-terminal carbohydrate-binding module (CBM).</text>
</comment>
<dbReference type="GO" id="GO:0008810">
    <property type="term" value="F:cellulase activity"/>
    <property type="evidence" value="ECO:0007669"/>
    <property type="project" value="UniProtKB-UniRule"/>
</dbReference>
<evidence type="ECO:0000256" key="4">
    <source>
        <dbReference type="ARBA" id="ARBA00023008"/>
    </source>
</evidence>
<dbReference type="PROSITE" id="PS00562">
    <property type="entry name" value="CBM1_1"/>
    <property type="match status" value="1"/>
</dbReference>
<gene>
    <name evidence="11" type="ORF">PIIN_06127</name>
</gene>
<feature type="compositionally biased region" description="Low complexity" evidence="8">
    <location>
        <begin position="245"/>
        <end position="287"/>
    </location>
</feature>
<keyword evidence="7" id="KW-0964">Secreted</keyword>
<dbReference type="PANTHER" id="PTHR33353:SF13">
    <property type="entry name" value="ENDOGLUCANASE II"/>
    <property type="match status" value="1"/>
</dbReference>
<dbReference type="InterPro" id="IPR000254">
    <property type="entry name" value="CBD"/>
</dbReference>
<accession>G4TLJ9</accession>
<protein>
    <recommendedName>
        <fullName evidence="7">AA9 family lytic polysaccharide monooxygenase</fullName>
        <ecNumber evidence="7">1.14.99.56</ecNumber>
    </recommendedName>
    <alternativeName>
        <fullName evidence="7">Endo-beta-1,4-glucanase</fullName>
    </alternativeName>
    <alternativeName>
        <fullName evidence="7">Glycosyl hydrolase 61 family protein</fullName>
    </alternativeName>
</protein>
<comment type="catalytic activity">
    <reaction evidence="7">
        <text>[(1-&gt;4)-beta-D-glucosyl]n+m + reduced acceptor + O2 = 4-dehydro-beta-D-glucosyl-[(1-&gt;4)-beta-D-glucosyl]n-1 + [(1-&gt;4)-beta-D-glucosyl]m + acceptor + H2O.</text>
        <dbReference type="EC" id="1.14.99.56"/>
    </reaction>
</comment>
<dbReference type="PROSITE" id="PS51164">
    <property type="entry name" value="CBM1_2"/>
    <property type="match status" value="1"/>
</dbReference>
<keyword evidence="7" id="KW-0624">Polysaccharide degradation</keyword>
<feature type="region of interest" description="Disordered" evidence="8">
    <location>
        <begin position="244"/>
        <end position="287"/>
    </location>
</feature>
<dbReference type="InParanoid" id="G4TLJ9"/>
<dbReference type="OrthoDB" id="2525337at2759"/>
<evidence type="ECO:0000256" key="6">
    <source>
        <dbReference type="ARBA" id="ARBA00023157"/>
    </source>
</evidence>
<dbReference type="InterPro" id="IPR035971">
    <property type="entry name" value="CBD_sf"/>
</dbReference>
<evidence type="ECO:0000256" key="8">
    <source>
        <dbReference type="SAM" id="MobiDB-lite"/>
    </source>
</evidence>
<dbReference type="Pfam" id="PF00734">
    <property type="entry name" value="CBM_1"/>
    <property type="match status" value="1"/>
</dbReference>
<keyword evidence="2 9" id="KW-0732">Signal</keyword>
<dbReference type="CDD" id="cd21175">
    <property type="entry name" value="LPMO_AA9"/>
    <property type="match status" value="1"/>
</dbReference>
<reference evidence="11 12" key="1">
    <citation type="journal article" date="2011" name="PLoS Pathog.">
        <title>Endophytic Life Strategies Decoded by Genome and Transcriptome Analyses of the Mutualistic Root Symbiont Piriformospora indica.</title>
        <authorList>
            <person name="Zuccaro A."/>
            <person name="Lahrmann U."/>
            <person name="Guldener U."/>
            <person name="Langen G."/>
            <person name="Pfiffi S."/>
            <person name="Biedenkopf D."/>
            <person name="Wong P."/>
            <person name="Samans B."/>
            <person name="Grimm C."/>
            <person name="Basiewicz M."/>
            <person name="Murat C."/>
            <person name="Martin F."/>
            <person name="Kogel K.H."/>
        </authorList>
    </citation>
    <scope>NUCLEOTIDE SEQUENCE [LARGE SCALE GENOMIC DNA]</scope>
    <source>
        <strain evidence="11 12">DSM 11827</strain>
    </source>
</reference>
<dbReference type="SMART" id="SM00236">
    <property type="entry name" value="fCBD"/>
    <property type="match status" value="1"/>
</dbReference>
<keyword evidence="5" id="KW-0503">Monooxygenase</keyword>
<evidence type="ECO:0000256" key="3">
    <source>
        <dbReference type="ARBA" id="ARBA00023002"/>
    </source>
</evidence>
<keyword evidence="7" id="KW-0136">Cellulose degradation</keyword>
<evidence type="ECO:0000256" key="1">
    <source>
        <dbReference type="ARBA" id="ARBA00022723"/>
    </source>
</evidence>
<feature type="chain" id="PRO_5003468876" description="AA9 family lytic polysaccharide monooxygenase" evidence="9">
    <location>
        <begin position="17"/>
        <end position="322"/>
    </location>
</feature>
<comment type="caution">
    <text evidence="11">The sequence shown here is derived from an EMBL/GenBank/DDBJ whole genome shotgun (WGS) entry which is preliminary data.</text>
</comment>
<evidence type="ECO:0000259" key="10">
    <source>
        <dbReference type="PROSITE" id="PS51164"/>
    </source>
</evidence>
<dbReference type="AlphaFoldDB" id="G4TLJ9"/>
<sequence>MKWIVSPLVFAAAANAHAIFQKVFVNGADQGLLVGLRAPSTNNPISTVTDANFACDTPGSTSSTIINVKAGDTIGSYWQHIIGGPQGTNDPDNPIAPSHKGPIQAYLAKVDNAATASSTGQKWFKVASEGLSGGKWAVDTMIANGGLWSFQLPQCIAPGNYLLRVELLALHNAYSQNGEQFYMSCAQINVTSGGSFSPSTTVSFPGSYSATDPGILINIYDSSGQPTNGGKTYVPPGPAVITCDGSNSNPTTVSSSSSTRASSSSSSTRTSSTSTRASTTSSANGSGQTLYGQCGGQGWTGPTTCASGTCKASNQWYSQCLP</sequence>
<evidence type="ECO:0000256" key="7">
    <source>
        <dbReference type="RuleBase" id="RU368122"/>
    </source>
</evidence>
<dbReference type="eggNOG" id="ENOG502RAK7">
    <property type="taxonomic scope" value="Eukaryota"/>
</dbReference>
<dbReference type="OMA" id="NAHAIFQ"/>
<dbReference type="GO" id="GO:0046872">
    <property type="term" value="F:metal ion binding"/>
    <property type="evidence" value="ECO:0007669"/>
    <property type="project" value="UniProtKB-KW"/>
</dbReference>
<keyword evidence="7" id="KW-0119">Carbohydrate metabolism</keyword>
<name>G4TLJ9_SERID</name>
<evidence type="ECO:0000313" key="11">
    <source>
        <dbReference type="EMBL" id="CCA72192.1"/>
    </source>
</evidence>
<feature type="domain" description="CBM1" evidence="10">
    <location>
        <begin position="286"/>
        <end position="321"/>
    </location>
</feature>
<keyword evidence="6 7" id="KW-1015">Disulfide bond</keyword>
<dbReference type="GO" id="GO:0030248">
    <property type="term" value="F:cellulose binding"/>
    <property type="evidence" value="ECO:0007669"/>
    <property type="project" value="UniProtKB-UniRule"/>
</dbReference>
<dbReference type="STRING" id="1109443.G4TLJ9"/>
<dbReference type="GO" id="GO:0004497">
    <property type="term" value="F:monooxygenase activity"/>
    <property type="evidence" value="ECO:0007669"/>
    <property type="project" value="UniProtKB-KW"/>
</dbReference>
<keyword evidence="3" id="KW-0560">Oxidoreductase</keyword>
<comment type="subcellular location">
    <subcellularLocation>
        <location evidence="7">Secreted</location>
    </subcellularLocation>
</comment>
<proteinExistence type="predicted"/>
<keyword evidence="4" id="KW-0186">Copper</keyword>
<dbReference type="Proteomes" id="UP000007148">
    <property type="component" value="Unassembled WGS sequence"/>
</dbReference>
<dbReference type="InterPro" id="IPR049892">
    <property type="entry name" value="AA9"/>
</dbReference>
<evidence type="ECO:0000313" key="12">
    <source>
        <dbReference type="Proteomes" id="UP000007148"/>
    </source>
</evidence>
<dbReference type="GO" id="GO:0005576">
    <property type="term" value="C:extracellular region"/>
    <property type="evidence" value="ECO:0007669"/>
    <property type="project" value="UniProtKB-SubCell"/>
</dbReference>
<comment type="function">
    <text evidence="7">Lytic polysaccharide monooxygenase (LMPO) that depolymerizes crystalline and amorphous polysaccharides via the oxidation of scissile alpha- or beta-(1-4)-glycosidic bonds, yielding C1 and/or C4 oxidation products. Catalysis by LPMOs requires the reduction of the active-site copper from Cu(II) to Cu(I) by a reducing agent and H(2)O(2) or O(2) as a cosubstrate.</text>
</comment>
<dbReference type="InterPro" id="IPR005103">
    <property type="entry name" value="AA9_LPMO"/>
</dbReference>
<evidence type="ECO:0000256" key="9">
    <source>
        <dbReference type="SAM" id="SignalP"/>
    </source>
</evidence>
<dbReference type="Pfam" id="PF03443">
    <property type="entry name" value="AA9"/>
    <property type="match status" value="1"/>
</dbReference>
<keyword evidence="12" id="KW-1185">Reference proteome</keyword>
<dbReference type="SUPFAM" id="SSF57180">
    <property type="entry name" value="Cellulose-binding domain"/>
    <property type="match status" value="1"/>
</dbReference>
<dbReference type="EMBL" id="CAFZ01000152">
    <property type="protein sequence ID" value="CCA72192.1"/>
    <property type="molecule type" value="Genomic_DNA"/>
</dbReference>
<dbReference type="PANTHER" id="PTHR33353">
    <property type="entry name" value="PUTATIVE (AFU_ORTHOLOGUE AFUA_1G12560)-RELATED"/>
    <property type="match status" value="1"/>
</dbReference>
<evidence type="ECO:0000256" key="2">
    <source>
        <dbReference type="ARBA" id="ARBA00022729"/>
    </source>
</evidence>
<organism evidence="11 12">
    <name type="scientific">Serendipita indica (strain DSM 11827)</name>
    <name type="common">Root endophyte fungus</name>
    <name type="synonym">Piriformospora indica</name>
    <dbReference type="NCBI Taxonomy" id="1109443"/>
    <lineage>
        <taxon>Eukaryota</taxon>
        <taxon>Fungi</taxon>
        <taxon>Dikarya</taxon>
        <taxon>Basidiomycota</taxon>
        <taxon>Agaricomycotina</taxon>
        <taxon>Agaricomycetes</taxon>
        <taxon>Sebacinales</taxon>
        <taxon>Serendipitaceae</taxon>
        <taxon>Serendipita</taxon>
    </lineage>
</organism>
<keyword evidence="1" id="KW-0479">Metal-binding</keyword>